<accession>A0A1H4J417</accession>
<organism evidence="1 2">
    <name type="scientific">Amycolatopsis tolypomycina</name>
    <dbReference type="NCBI Taxonomy" id="208445"/>
    <lineage>
        <taxon>Bacteria</taxon>
        <taxon>Bacillati</taxon>
        <taxon>Actinomycetota</taxon>
        <taxon>Actinomycetes</taxon>
        <taxon>Pseudonocardiales</taxon>
        <taxon>Pseudonocardiaceae</taxon>
        <taxon>Amycolatopsis</taxon>
    </lineage>
</organism>
<sequence length="133" mass="14273">MTDSFFSGVGFWATDAPSVGAPPAGGQGFAMSSAEMRAMLKKAVDLRITIQQQRDAAQVLSQATPPAREPASTNAVVGPNGVNEAGRFYQGHLDYQYKYLSELIKRLRKALGMVEAADQQAADDTKKTSGDFE</sequence>
<evidence type="ECO:0000313" key="2">
    <source>
        <dbReference type="Proteomes" id="UP000199622"/>
    </source>
</evidence>
<evidence type="ECO:0000313" key="1">
    <source>
        <dbReference type="EMBL" id="SEB40282.1"/>
    </source>
</evidence>
<keyword evidence="2" id="KW-1185">Reference proteome</keyword>
<name>A0A1H4J417_9PSEU</name>
<protein>
    <recommendedName>
        <fullName evidence="3">PE family protein</fullName>
    </recommendedName>
</protein>
<proteinExistence type="predicted"/>
<dbReference type="AlphaFoldDB" id="A0A1H4J417"/>
<reference evidence="2" key="1">
    <citation type="submission" date="2016-10" db="EMBL/GenBank/DDBJ databases">
        <authorList>
            <person name="Varghese N."/>
            <person name="Submissions S."/>
        </authorList>
    </citation>
    <scope>NUCLEOTIDE SEQUENCE [LARGE SCALE GENOMIC DNA]</scope>
    <source>
        <strain evidence="2">DSM 44544</strain>
    </source>
</reference>
<dbReference type="Proteomes" id="UP000199622">
    <property type="component" value="Unassembled WGS sequence"/>
</dbReference>
<gene>
    <name evidence="1" type="ORF">SAMN04489727_1426</name>
</gene>
<evidence type="ECO:0008006" key="3">
    <source>
        <dbReference type="Google" id="ProtNLM"/>
    </source>
</evidence>
<dbReference type="STRING" id="208445.SAMN04489727_1426"/>
<dbReference type="OrthoDB" id="3624267at2"/>
<dbReference type="EMBL" id="FNSO01000003">
    <property type="protein sequence ID" value="SEB40282.1"/>
    <property type="molecule type" value="Genomic_DNA"/>
</dbReference>
<dbReference type="RefSeq" id="WP_091305031.1">
    <property type="nucleotide sequence ID" value="NZ_FNSO01000003.1"/>
</dbReference>